<gene>
    <name evidence="3" type="ORF">METZ01_LOCUS385811</name>
</gene>
<feature type="non-terminal residue" evidence="3">
    <location>
        <position position="1"/>
    </location>
</feature>
<evidence type="ECO:0000259" key="2">
    <source>
        <dbReference type="Pfam" id="PF13392"/>
    </source>
</evidence>
<feature type="non-terminal residue" evidence="3">
    <location>
        <position position="293"/>
    </location>
</feature>
<dbReference type="Gene3D" id="3.90.75.20">
    <property type="match status" value="1"/>
</dbReference>
<dbReference type="EMBL" id="UINC01143813">
    <property type="protein sequence ID" value="SVD32957.1"/>
    <property type="molecule type" value="Genomic_DNA"/>
</dbReference>
<organism evidence="3">
    <name type="scientific">marine metagenome</name>
    <dbReference type="NCBI Taxonomy" id="408172"/>
    <lineage>
        <taxon>unclassified sequences</taxon>
        <taxon>metagenomes</taxon>
        <taxon>ecological metagenomes</taxon>
    </lineage>
</organism>
<feature type="region of interest" description="Disordered" evidence="1">
    <location>
        <begin position="181"/>
        <end position="205"/>
    </location>
</feature>
<dbReference type="AlphaFoldDB" id="A0A382UFX8"/>
<feature type="compositionally biased region" description="Basic and acidic residues" evidence="1">
    <location>
        <begin position="181"/>
        <end position="193"/>
    </location>
</feature>
<evidence type="ECO:0000256" key="1">
    <source>
        <dbReference type="SAM" id="MobiDB-lite"/>
    </source>
</evidence>
<dbReference type="InterPro" id="IPR044925">
    <property type="entry name" value="His-Me_finger_sf"/>
</dbReference>
<dbReference type="Pfam" id="PF13392">
    <property type="entry name" value="HNH_3"/>
    <property type="match status" value="1"/>
</dbReference>
<dbReference type="InterPro" id="IPR003615">
    <property type="entry name" value="HNH_nuc"/>
</dbReference>
<evidence type="ECO:0000313" key="3">
    <source>
        <dbReference type="EMBL" id="SVD32957.1"/>
    </source>
</evidence>
<reference evidence="3" key="1">
    <citation type="submission" date="2018-05" db="EMBL/GenBank/DDBJ databases">
        <authorList>
            <person name="Lanie J.A."/>
            <person name="Ng W.-L."/>
            <person name="Kazmierczak K.M."/>
            <person name="Andrzejewski T.M."/>
            <person name="Davidsen T.M."/>
            <person name="Wayne K.J."/>
            <person name="Tettelin H."/>
            <person name="Glass J.I."/>
            <person name="Rusch D."/>
            <person name="Podicherti R."/>
            <person name="Tsui H.-C.T."/>
            <person name="Winkler M.E."/>
        </authorList>
    </citation>
    <scope>NUCLEOTIDE SEQUENCE</scope>
</reference>
<feature type="compositionally biased region" description="Polar residues" evidence="1">
    <location>
        <begin position="194"/>
        <end position="205"/>
    </location>
</feature>
<protein>
    <recommendedName>
        <fullName evidence="2">HNH nuclease domain-containing protein</fullName>
    </recommendedName>
</protein>
<proteinExistence type="predicted"/>
<name>A0A382UFX8_9ZZZZ</name>
<accession>A0A382UFX8</accession>
<feature type="domain" description="HNH nuclease" evidence="2">
    <location>
        <begin position="181"/>
        <end position="211"/>
    </location>
</feature>
<sequence>FKKEKKEMEALQRKYAIKSGDEIEEGKKTFRQTDNVGKAKYTISYHDGKKKHKDGSDFFDMEIFKNKPSLEKFKKDLKRKGYKEEEVSESFSRSLVNKAIKLVKSPKFFQGDYTGAVKAIEKLKKGLSDDPRVSAALQTANEEWEKLEERNYKKEYANYHSDPKQRERRAARNAARKLFADIDSDKDVHHKDNNPLNNDKSNLSVVTQKYNRTEPRLREGIDSDAMIDLMQKYINSKNKGEKKKLLKQINKYQKKLGLKVTEELGANATQDDYIKDFLDSDAPQFKGKTKDKI</sequence>
<dbReference type="SUPFAM" id="SSF54060">
    <property type="entry name" value="His-Me finger endonucleases"/>
    <property type="match status" value="1"/>
</dbReference>